<evidence type="ECO:0000313" key="1">
    <source>
        <dbReference type="EMBL" id="CAG8454776.1"/>
    </source>
</evidence>
<dbReference type="EMBL" id="CAJVPU010000567">
    <property type="protein sequence ID" value="CAG8454776.1"/>
    <property type="molecule type" value="Genomic_DNA"/>
</dbReference>
<accession>A0ACA9K6A7</accession>
<keyword evidence="2" id="KW-1185">Reference proteome</keyword>
<evidence type="ECO:0000313" key="2">
    <source>
        <dbReference type="Proteomes" id="UP000789702"/>
    </source>
</evidence>
<gene>
    <name evidence="1" type="ORF">DHETER_LOCUS1018</name>
</gene>
<protein>
    <submittedName>
        <fullName evidence="1">6615_t:CDS:1</fullName>
    </submittedName>
</protein>
<sequence length="292" mass="33516">MTFQSNLIEITNSLTNYEAENLIKILQRCMNKKSYIPSLLQSPCYLPSSSSLNNNFAGTPPLSPPPREEFISVQEFFSKGFHSRFGITPEIFFDLVNDIKMNGNFLKFTWRKRFPCPLCTKSGYHICCSRCKNLSHICNCKYACGLTYPVQFSSKGRGSSWKKCSFVTNKYDKQAITEHLKTCTGKIASDFTLMTLKIYPLDKEEGTTDTRYNKIKLDERRCPLYNDIHNMHQACYGENFGCWSSNTTLVGSSSITTNDKIFYVNDTGKKVKWDDWMSYLEQRTIVNSLSNS</sequence>
<name>A0ACA9K6A7_9GLOM</name>
<organism evidence="1 2">
    <name type="scientific">Dentiscutata heterogama</name>
    <dbReference type="NCBI Taxonomy" id="1316150"/>
    <lineage>
        <taxon>Eukaryota</taxon>
        <taxon>Fungi</taxon>
        <taxon>Fungi incertae sedis</taxon>
        <taxon>Mucoromycota</taxon>
        <taxon>Glomeromycotina</taxon>
        <taxon>Glomeromycetes</taxon>
        <taxon>Diversisporales</taxon>
        <taxon>Gigasporaceae</taxon>
        <taxon>Dentiscutata</taxon>
    </lineage>
</organism>
<proteinExistence type="predicted"/>
<comment type="caution">
    <text evidence="1">The sequence shown here is derived from an EMBL/GenBank/DDBJ whole genome shotgun (WGS) entry which is preliminary data.</text>
</comment>
<reference evidence="1" key="1">
    <citation type="submission" date="2021-06" db="EMBL/GenBank/DDBJ databases">
        <authorList>
            <person name="Kallberg Y."/>
            <person name="Tangrot J."/>
            <person name="Rosling A."/>
        </authorList>
    </citation>
    <scope>NUCLEOTIDE SEQUENCE</scope>
    <source>
        <strain evidence="1">IL203A</strain>
    </source>
</reference>
<dbReference type="Proteomes" id="UP000789702">
    <property type="component" value="Unassembled WGS sequence"/>
</dbReference>